<dbReference type="OrthoDB" id="5489595at2"/>
<keyword evidence="1" id="KW-0732">Signal</keyword>
<evidence type="ECO:0000256" key="1">
    <source>
        <dbReference type="SAM" id="SignalP"/>
    </source>
</evidence>
<dbReference type="RefSeq" id="WP_022550065.1">
    <property type="nucleotide sequence ID" value="NC_022528.1"/>
</dbReference>
<dbReference type="Pfam" id="PF12920">
    <property type="entry name" value="TcdA_TcdB_pore"/>
    <property type="match status" value="1"/>
</dbReference>
<accession>U4KA08</accession>
<organism evidence="3 4">
    <name type="scientific">Vibrio nigripulchritudo</name>
    <dbReference type="NCBI Taxonomy" id="28173"/>
    <lineage>
        <taxon>Bacteria</taxon>
        <taxon>Pseudomonadati</taxon>
        <taxon>Pseudomonadota</taxon>
        <taxon>Gammaproteobacteria</taxon>
        <taxon>Vibrionales</taxon>
        <taxon>Vibrionaceae</taxon>
        <taxon>Vibrio</taxon>
    </lineage>
</organism>
<evidence type="ECO:0000313" key="3">
    <source>
        <dbReference type="EMBL" id="CCO57037.1"/>
    </source>
</evidence>
<dbReference type="PATRIC" id="fig|1260221.3.peg.837"/>
<gene>
    <name evidence="3" type="ORF">VIBNI_A0873</name>
</gene>
<feature type="signal peptide" evidence="1">
    <location>
        <begin position="1"/>
        <end position="26"/>
    </location>
</feature>
<feature type="domain" description="TcdA/TcdB toxin pore forming" evidence="2">
    <location>
        <begin position="729"/>
        <end position="1388"/>
    </location>
</feature>
<dbReference type="InterPro" id="IPR024769">
    <property type="entry name" value="TcdA/TcdB_pore_forming"/>
</dbReference>
<dbReference type="Proteomes" id="UP000016895">
    <property type="component" value="Chromosome 1"/>
</dbReference>
<name>U4KA08_9VIBR</name>
<reference evidence="3 4" key="1">
    <citation type="journal article" date="2013" name="ISME J.">
        <title>Comparative genomics of pathogenic lineages of Vibrio nigripulchritudo identifies virulence-associated traits.</title>
        <authorList>
            <person name="Goudenege D."/>
            <person name="Labreuche Y."/>
            <person name="Krin E."/>
            <person name="Ansquer D."/>
            <person name="Mangenot S."/>
            <person name="Calteau A."/>
            <person name="Medigue C."/>
            <person name="Mazel D."/>
            <person name="Polz M.F."/>
            <person name="Le Roux F."/>
        </authorList>
    </citation>
    <scope>NUCLEOTIDE SEQUENCE [LARGE SCALE GENOMIC DNA]</scope>
    <source>
        <strain evidence="4">SnF1</strain>
    </source>
</reference>
<dbReference type="CDD" id="cd20495">
    <property type="entry name" value="C58_PaToxP-like"/>
    <property type="match status" value="1"/>
</dbReference>
<evidence type="ECO:0000259" key="2">
    <source>
        <dbReference type="Pfam" id="PF12920"/>
    </source>
</evidence>
<proteinExistence type="predicted"/>
<dbReference type="KEGG" id="vni:VIBNI_A0873"/>
<dbReference type="EMBL" id="FO203526">
    <property type="protein sequence ID" value="CCO57037.1"/>
    <property type="molecule type" value="Genomic_DNA"/>
</dbReference>
<sequence length="2024" mass="222348">MQKKFLTVLISSLLGAQIVSLPDVYAMPLPVTASDTTEAITSFTRSPREFLNQHTVDVIELVKNGGLPTQGNVRLEPATGGFKLRYTESTAADTTNAYFLGFNGRSNPVPAYVDIPKNAAEGTLMLTGSLTGCSVVVTELNDTHYRVFHDGRVGSSVLYDNVVMSVDYADYEGKKSTEQIAGAYLIVKDGEWQLMLQKQKQILDDKGNFTWVKRTGKEGEAVIQRPQVPDDQARIHAFNQERINAQNHLIQDAKRLGIKVTRVPQDGAYTKDSTVKVDENPALREWEAFRNQLREEVKKELAPAIQQKDALFAQLRGATGAQKQEIEKKLELINTTKAYYEEEFLGSIEKSIDTDRLWIWLEKKKLEGIDAIVGIDVNLKTNPNQRLIEKFNTQKRVFENLKGQRGERYQFGVANHTTVDFPIPIGDMTSLNLISLLLDDTLSLNFYQKGALVKHIENKFRDETKSIALNQTAKVSEYMTASGANVTQLLPQDFVLSCGPGRCLPLSRIMSTAIAQNGEMGARDFSSSLYDSAASAGSSSANTVYQTIGALHANTDARYAESDIGRLNIRAITDNLAATPLTDGGSKFMLMNTARHSMLVGKQMSEGRERYFFYDPNFAVFNFDSPKAMRTALRAHLLNHKFARYYQAMGTEKNPEFEMRVIDTDQMARVRLATGFDVQDLALPSERAANISASNNAARLAYTSEAVSADLKLQSALSVLEGANLAQGFLEAADDLYRTNNLSHDWVPVFENMKRTQDGNYAIPLVHAEDNLTRELITSDDRIWKFKQHFEESLGRLKQNYRYSEGELIRRANISDVEHVDGLNAAFAVQTILTWFNNHSRTSAAGDSLPNGLSKALKVHTYINLTQIAHGTVMDAAKLVSLYRTALQEGQSVTKSTLSAVSHVANTAVGIGLGLASVVLDSYELAHAQNEVQKAVFGTQLAFDSASLATSAVGIGAGIAGASTASAVIGGAGVILGGLGIGFTALAQGFGEVAQKAQGVGQYFALVDSAYREGGYAHVNKTLGDGASYQLLQPKDGAVIAQLDLESKQITFDSQYIYRTHHGSTGSGAINYFFWIGDQPRIVRKEDQAINVREGIGYGNHATLTSTEGALVLPATPKSYIGYSTYTALPGATTRHDAGFDVIRRLEVDGRFDFDFYAFPSEFILTRITQKYVNTDVAINLGAQNRQILMRKLGKELKGKLNYVLKGKGGEYRVNLQPGATLSLEVEPQAQAGTRWILDARQLPASDINVASDHLTVGSIRVNLRSADLGQILVIGNREEVFTIDRANTAAKLSSENASQWANADQLHQHIQSEVDKHHLESDFVAVENFTPQGQQQAVGQAFYQVDKKRFVYTPAPAHADFLAQAQLVAINGDLAWFNKGSEVWLVDVNQSTILAQYRAFSWDHAQGATTSRVWQENQRLYWAVEQSTQSGQKATWTYMLDERTLQLVDINGDTETITTLTSGLGNTIPSDQLFKTQNTSIGGQVDLGANQWIDAILGEVISISATHQNQNHRFWVLEEQAGKRGVVKANVTNHPKDLILALVENQGKASESYYFYSHAQKTVYHQTGRNEAATALSLPSSVGGVEKVANDKAHLFAFAKDNTLWLADKKPLLAGVTEKWVKANRTQLLARLHDISDTHDAKLSQLVILGAKEKDINNTLQATSIWYDTQSARLVQAGRNLAGKSLTLLGLTADQKHAWIFNQDDASLYRQAVLEHDGMLNEELVVQVQAPDADLFPTMEGNILKVRQQGESIEITTIDGVIVELSSNATRGDKPILRGVTEQWQQAHQNIPAGIQAMSGIYEQPQPVRLLGLEASWYLPSEGQLITAPNLDTSHVLNYLGQGKRGNDYIYDSDTQSLYSSAPNAIIDSFKSLGQYATAVTESGHSLVLQGAKGSTSGELPQITGIHNVVWSGSAENYHYRIDQDALGHYEEIVIFPRGNNGKLDLPFANATSVILQRRGDALALYDPESNTGILIQNADQAAQRNMSIGGKRLEVILNQVDQLSGQAGYVVSYSDVVTSNTP</sequence>
<evidence type="ECO:0000313" key="4">
    <source>
        <dbReference type="Proteomes" id="UP000016895"/>
    </source>
</evidence>
<feature type="chain" id="PRO_5004650115" description="TcdA/TcdB toxin pore forming domain-containing protein" evidence="1">
    <location>
        <begin position="27"/>
        <end position="2024"/>
    </location>
</feature>
<dbReference type="SMR" id="U4KA08"/>
<protein>
    <recommendedName>
        <fullName evidence="2">TcdA/TcdB toxin pore forming domain-containing protein</fullName>
    </recommendedName>
</protein>
<keyword evidence="4" id="KW-1185">Reference proteome</keyword>